<evidence type="ECO:0000313" key="2">
    <source>
        <dbReference type="EMBL" id="KAF9486901.1"/>
    </source>
</evidence>
<feature type="region of interest" description="Disordered" evidence="1">
    <location>
        <begin position="244"/>
        <end position="268"/>
    </location>
</feature>
<dbReference type="Proteomes" id="UP000807025">
    <property type="component" value="Unassembled WGS sequence"/>
</dbReference>
<evidence type="ECO:0000256" key="1">
    <source>
        <dbReference type="SAM" id="MobiDB-lite"/>
    </source>
</evidence>
<gene>
    <name evidence="2" type="ORF">BDN71DRAFT_1594735</name>
</gene>
<sequence length="450" mass="48651">MGSERKRKLDAYSKLVDVPRTLLRRVSHLRTCLLATLDALDDLQTPHAHELHALTEEHFKYHQQAKVYERLWREAEAEKADMRGAVAGLVEKVEQCNDYSQWPYSRLRIASYAAPALRSPPATSLPWRTSGNPYEASLITTLRRDLHAEKSAHEDTHPCVRLPEAGDVFEDARRIEEKLDRSQPTAPGLHAGDGETDADEDAPPLVLPVSRAAVAISHAPPALPLPPDATPTVQCPPPFLVAPSLNGAGGYQEDELPAATDAEGGGPRSHLLEEFEKEVESLGRDVDVLRKESGVLSNGCRADGICRSPTHSPSQPLDASCPFAFNITTSPVDFSFSLATSMAESSAPTNGGAPNPRFPITMVDTPPQSSDIGNRAESICSAHSESGNRITHNSLDGFSLQCHGALPTSPAMVNAYCPTSPSFVPQSPSIGAISPFDISPYNTSPFYVDR</sequence>
<organism evidence="2 3">
    <name type="scientific">Pleurotus eryngii</name>
    <name type="common">Boletus of the steppes</name>
    <dbReference type="NCBI Taxonomy" id="5323"/>
    <lineage>
        <taxon>Eukaryota</taxon>
        <taxon>Fungi</taxon>
        <taxon>Dikarya</taxon>
        <taxon>Basidiomycota</taxon>
        <taxon>Agaricomycotina</taxon>
        <taxon>Agaricomycetes</taxon>
        <taxon>Agaricomycetidae</taxon>
        <taxon>Agaricales</taxon>
        <taxon>Pleurotineae</taxon>
        <taxon>Pleurotaceae</taxon>
        <taxon>Pleurotus</taxon>
    </lineage>
</organism>
<feature type="region of interest" description="Disordered" evidence="1">
    <location>
        <begin position="177"/>
        <end position="203"/>
    </location>
</feature>
<evidence type="ECO:0000313" key="3">
    <source>
        <dbReference type="Proteomes" id="UP000807025"/>
    </source>
</evidence>
<name>A0A9P5ZJA3_PLEER</name>
<keyword evidence="3" id="KW-1185">Reference proteome</keyword>
<dbReference type="EMBL" id="MU154863">
    <property type="protein sequence ID" value="KAF9486901.1"/>
    <property type="molecule type" value="Genomic_DNA"/>
</dbReference>
<dbReference type="OrthoDB" id="2800708at2759"/>
<dbReference type="AlphaFoldDB" id="A0A9P5ZJA3"/>
<comment type="caution">
    <text evidence="2">The sequence shown here is derived from an EMBL/GenBank/DDBJ whole genome shotgun (WGS) entry which is preliminary data.</text>
</comment>
<proteinExistence type="predicted"/>
<reference evidence="2" key="1">
    <citation type="submission" date="2020-11" db="EMBL/GenBank/DDBJ databases">
        <authorList>
            <consortium name="DOE Joint Genome Institute"/>
            <person name="Ahrendt S."/>
            <person name="Riley R."/>
            <person name="Andreopoulos W."/>
            <person name="Labutti K."/>
            <person name="Pangilinan J."/>
            <person name="Ruiz-Duenas F.J."/>
            <person name="Barrasa J.M."/>
            <person name="Sanchez-Garcia M."/>
            <person name="Camarero S."/>
            <person name="Miyauchi S."/>
            <person name="Serrano A."/>
            <person name="Linde D."/>
            <person name="Babiker R."/>
            <person name="Drula E."/>
            <person name="Ayuso-Fernandez I."/>
            <person name="Pacheco R."/>
            <person name="Padilla G."/>
            <person name="Ferreira P."/>
            <person name="Barriuso J."/>
            <person name="Kellner H."/>
            <person name="Castanera R."/>
            <person name="Alfaro M."/>
            <person name="Ramirez L."/>
            <person name="Pisabarro A.G."/>
            <person name="Kuo A."/>
            <person name="Tritt A."/>
            <person name="Lipzen A."/>
            <person name="He G."/>
            <person name="Yan M."/>
            <person name="Ng V."/>
            <person name="Cullen D."/>
            <person name="Martin F."/>
            <person name="Rosso M.-N."/>
            <person name="Henrissat B."/>
            <person name="Hibbett D."/>
            <person name="Martinez A.T."/>
            <person name="Grigoriev I.V."/>
        </authorList>
    </citation>
    <scope>NUCLEOTIDE SEQUENCE</scope>
    <source>
        <strain evidence="2">ATCC 90797</strain>
    </source>
</reference>
<protein>
    <submittedName>
        <fullName evidence="2">Uncharacterized protein</fullName>
    </submittedName>
</protein>
<accession>A0A9P5ZJA3</accession>